<evidence type="ECO:0000313" key="2">
    <source>
        <dbReference type="Proteomes" id="UP000076532"/>
    </source>
</evidence>
<dbReference type="Proteomes" id="UP000076532">
    <property type="component" value="Unassembled WGS sequence"/>
</dbReference>
<dbReference type="OrthoDB" id="2690769at2759"/>
<reference evidence="1 2" key="1">
    <citation type="journal article" date="2016" name="Mol. Biol. Evol.">
        <title>Comparative Genomics of Early-Diverging Mushroom-Forming Fungi Provides Insights into the Origins of Lignocellulose Decay Capabilities.</title>
        <authorList>
            <person name="Nagy L.G."/>
            <person name="Riley R."/>
            <person name="Tritt A."/>
            <person name="Adam C."/>
            <person name="Daum C."/>
            <person name="Floudas D."/>
            <person name="Sun H."/>
            <person name="Yadav J.S."/>
            <person name="Pangilinan J."/>
            <person name="Larsson K.H."/>
            <person name="Matsuura K."/>
            <person name="Barry K."/>
            <person name="Labutti K."/>
            <person name="Kuo R."/>
            <person name="Ohm R.A."/>
            <person name="Bhattacharya S.S."/>
            <person name="Shirouzu T."/>
            <person name="Yoshinaga Y."/>
            <person name="Martin F.M."/>
            <person name="Grigoriev I.V."/>
            <person name="Hibbett D.S."/>
        </authorList>
    </citation>
    <scope>NUCLEOTIDE SEQUENCE [LARGE SCALE GENOMIC DNA]</scope>
    <source>
        <strain evidence="1 2">CBS 109695</strain>
    </source>
</reference>
<dbReference type="EMBL" id="KV417579">
    <property type="protein sequence ID" value="KZP17789.1"/>
    <property type="molecule type" value="Genomic_DNA"/>
</dbReference>
<organism evidence="1 2">
    <name type="scientific">Athelia psychrophila</name>
    <dbReference type="NCBI Taxonomy" id="1759441"/>
    <lineage>
        <taxon>Eukaryota</taxon>
        <taxon>Fungi</taxon>
        <taxon>Dikarya</taxon>
        <taxon>Basidiomycota</taxon>
        <taxon>Agaricomycotina</taxon>
        <taxon>Agaricomycetes</taxon>
        <taxon>Agaricomycetidae</taxon>
        <taxon>Atheliales</taxon>
        <taxon>Atheliaceae</taxon>
        <taxon>Athelia</taxon>
    </lineage>
</organism>
<keyword evidence="2" id="KW-1185">Reference proteome</keyword>
<gene>
    <name evidence="1" type="ORF">FIBSPDRAFT_894027</name>
</gene>
<dbReference type="AlphaFoldDB" id="A0A166GFR0"/>
<evidence type="ECO:0000313" key="1">
    <source>
        <dbReference type="EMBL" id="KZP17789.1"/>
    </source>
</evidence>
<name>A0A166GFR0_9AGAM</name>
<accession>A0A166GFR0</accession>
<protein>
    <recommendedName>
        <fullName evidence="3">Myb/SANT-like domain-containing protein</fullName>
    </recommendedName>
</protein>
<evidence type="ECO:0008006" key="3">
    <source>
        <dbReference type="Google" id="ProtNLM"/>
    </source>
</evidence>
<proteinExistence type="predicted"/>
<sequence length="107" mass="12110">MATAMLENTSTSTSTSGKHWSDVEINHLLDNLIELRTSGTHWDNNVGTNIIGDAVNHTWESHLTTKAGENMKPFRNKGWKFWNKFEEVNPNQMAGGIYCRKAIYKVA</sequence>